<keyword evidence="1" id="KW-0238">DNA-binding</keyword>
<comment type="caution">
    <text evidence="3">The sequence shown here is derived from an EMBL/GenBank/DDBJ whole genome shotgun (WGS) entry which is preliminary data.</text>
</comment>
<keyword evidence="1" id="KW-0539">Nucleus</keyword>
<dbReference type="SUPFAM" id="SSF47095">
    <property type="entry name" value="HMG-box"/>
    <property type="match status" value="1"/>
</dbReference>
<dbReference type="PROSITE" id="PS50118">
    <property type="entry name" value="HMG_BOX_2"/>
    <property type="match status" value="1"/>
</dbReference>
<keyword evidence="4" id="KW-1185">Reference proteome</keyword>
<organism evidence="3 4">
    <name type="scientific">Paraglomus occultum</name>
    <dbReference type="NCBI Taxonomy" id="144539"/>
    <lineage>
        <taxon>Eukaryota</taxon>
        <taxon>Fungi</taxon>
        <taxon>Fungi incertae sedis</taxon>
        <taxon>Mucoromycota</taxon>
        <taxon>Glomeromycotina</taxon>
        <taxon>Glomeromycetes</taxon>
        <taxon>Paraglomerales</taxon>
        <taxon>Paraglomeraceae</taxon>
        <taxon>Paraglomus</taxon>
    </lineage>
</organism>
<dbReference type="GO" id="GO:0005634">
    <property type="term" value="C:nucleus"/>
    <property type="evidence" value="ECO:0007669"/>
    <property type="project" value="UniProtKB-UniRule"/>
</dbReference>
<sequence length="210" mass="24109">MARANSELVQYYISTLSRDRIFPPFFNDPETLVPDVAGNRRPPRPLNAFLLLRKNVAEEARRCIDHPNMRVISKVSSILWANSTQEEKDVYQCLAKDVSRLHAIRFPDFTYTVPRRQLSFRPYCGPPSLPESDCTPGPSSMTTFMPQVEHTRNLMTPPPSPPLYTHVLSGELPTDYVSVNDFQPEIYAFIDMDSELYPYVANPYTITQMF</sequence>
<dbReference type="EMBL" id="CAJVPJ010000215">
    <property type="protein sequence ID" value="CAG8496557.1"/>
    <property type="molecule type" value="Genomic_DNA"/>
</dbReference>
<evidence type="ECO:0000313" key="4">
    <source>
        <dbReference type="Proteomes" id="UP000789572"/>
    </source>
</evidence>
<dbReference type="GO" id="GO:0003677">
    <property type="term" value="F:DNA binding"/>
    <property type="evidence" value="ECO:0007669"/>
    <property type="project" value="UniProtKB-UniRule"/>
</dbReference>
<evidence type="ECO:0000259" key="2">
    <source>
        <dbReference type="PROSITE" id="PS50118"/>
    </source>
</evidence>
<dbReference type="CDD" id="cd01389">
    <property type="entry name" value="HMG-box_ROX1-like"/>
    <property type="match status" value="1"/>
</dbReference>
<dbReference type="InterPro" id="IPR036910">
    <property type="entry name" value="HMG_box_dom_sf"/>
</dbReference>
<proteinExistence type="predicted"/>
<gene>
    <name evidence="3" type="ORF">POCULU_LOCUS2351</name>
</gene>
<dbReference type="OrthoDB" id="6247875at2759"/>
<protein>
    <submittedName>
        <fullName evidence="3">9519_t:CDS:1</fullName>
    </submittedName>
</protein>
<dbReference type="Gene3D" id="1.10.30.10">
    <property type="entry name" value="High mobility group box domain"/>
    <property type="match status" value="1"/>
</dbReference>
<feature type="DNA-binding region" description="HMG box" evidence="1">
    <location>
        <begin position="42"/>
        <end position="110"/>
    </location>
</feature>
<evidence type="ECO:0000313" key="3">
    <source>
        <dbReference type="EMBL" id="CAG8496557.1"/>
    </source>
</evidence>
<reference evidence="3" key="1">
    <citation type="submission" date="2021-06" db="EMBL/GenBank/DDBJ databases">
        <authorList>
            <person name="Kallberg Y."/>
            <person name="Tangrot J."/>
            <person name="Rosling A."/>
        </authorList>
    </citation>
    <scope>NUCLEOTIDE SEQUENCE</scope>
    <source>
        <strain evidence="3">IA702</strain>
    </source>
</reference>
<dbReference type="InterPro" id="IPR009071">
    <property type="entry name" value="HMG_box_dom"/>
</dbReference>
<accession>A0A9N8ZIC1</accession>
<dbReference type="Proteomes" id="UP000789572">
    <property type="component" value="Unassembled WGS sequence"/>
</dbReference>
<dbReference type="AlphaFoldDB" id="A0A9N8ZIC1"/>
<evidence type="ECO:0000256" key="1">
    <source>
        <dbReference type="PROSITE-ProRule" id="PRU00267"/>
    </source>
</evidence>
<feature type="domain" description="HMG box" evidence="2">
    <location>
        <begin position="42"/>
        <end position="110"/>
    </location>
</feature>
<name>A0A9N8ZIC1_9GLOM</name>